<keyword evidence="2" id="KW-1185">Reference proteome</keyword>
<name>A0A165F5V0_9APHY</name>
<dbReference type="InParanoid" id="A0A165F5V0"/>
<dbReference type="GeneID" id="63822635"/>
<gene>
    <name evidence="1" type="ORF">LAESUDRAFT_67572</name>
</gene>
<dbReference type="AlphaFoldDB" id="A0A165F5V0"/>
<proteinExistence type="predicted"/>
<protein>
    <submittedName>
        <fullName evidence="1">Uncharacterized protein</fullName>
    </submittedName>
</protein>
<dbReference type="EMBL" id="KV427615">
    <property type="protein sequence ID" value="KZT08448.1"/>
    <property type="molecule type" value="Genomic_DNA"/>
</dbReference>
<dbReference type="Proteomes" id="UP000076871">
    <property type="component" value="Unassembled WGS sequence"/>
</dbReference>
<evidence type="ECO:0000313" key="2">
    <source>
        <dbReference type="Proteomes" id="UP000076871"/>
    </source>
</evidence>
<sequence>MDGALYRCSDRALGEGQKHTHPCNPRLSVLYPSFPFPDQNVHTEGLISGVDIQHLREVARVQASHQGTGSPHTMDLRVQHRVACTSYPEYASPWDTPPLVPSISRATSVGWVAERDPDYDVRHTNESDAPGAEKQWLLSRGGDEHRTMRLELRAEI</sequence>
<organism evidence="1 2">
    <name type="scientific">Laetiporus sulphureus 93-53</name>
    <dbReference type="NCBI Taxonomy" id="1314785"/>
    <lineage>
        <taxon>Eukaryota</taxon>
        <taxon>Fungi</taxon>
        <taxon>Dikarya</taxon>
        <taxon>Basidiomycota</taxon>
        <taxon>Agaricomycotina</taxon>
        <taxon>Agaricomycetes</taxon>
        <taxon>Polyporales</taxon>
        <taxon>Laetiporus</taxon>
    </lineage>
</organism>
<dbReference type="RefSeq" id="XP_040766188.1">
    <property type="nucleotide sequence ID" value="XM_040905605.1"/>
</dbReference>
<evidence type="ECO:0000313" key="1">
    <source>
        <dbReference type="EMBL" id="KZT08448.1"/>
    </source>
</evidence>
<reference evidence="1 2" key="1">
    <citation type="journal article" date="2016" name="Mol. Biol. Evol.">
        <title>Comparative Genomics of Early-Diverging Mushroom-Forming Fungi Provides Insights into the Origins of Lignocellulose Decay Capabilities.</title>
        <authorList>
            <person name="Nagy L.G."/>
            <person name="Riley R."/>
            <person name="Tritt A."/>
            <person name="Adam C."/>
            <person name="Daum C."/>
            <person name="Floudas D."/>
            <person name="Sun H."/>
            <person name="Yadav J.S."/>
            <person name="Pangilinan J."/>
            <person name="Larsson K.H."/>
            <person name="Matsuura K."/>
            <person name="Barry K."/>
            <person name="Labutti K."/>
            <person name="Kuo R."/>
            <person name="Ohm R.A."/>
            <person name="Bhattacharya S.S."/>
            <person name="Shirouzu T."/>
            <person name="Yoshinaga Y."/>
            <person name="Martin F.M."/>
            <person name="Grigoriev I.V."/>
            <person name="Hibbett D.S."/>
        </authorList>
    </citation>
    <scope>NUCLEOTIDE SEQUENCE [LARGE SCALE GENOMIC DNA]</scope>
    <source>
        <strain evidence="1 2">93-53</strain>
    </source>
</reference>
<accession>A0A165F5V0</accession>